<dbReference type="KEGG" id="dee:HQN60_06635"/>
<reference evidence="6 7" key="1">
    <citation type="submission" date="2020-05" db="EMBL/GenBank/DDBJ databases">
        <title>Complete genome sequence of Deefgea sp. D17.</title>
        <authorList>
            <person name="Bae J.-W."/>
            <person name="Han J.E."/>
        </authorList>
    </citation>
    <scope>NUCLEOTIDE SEQUENCE [LARGE SCALE GENOMIC DNA]</scope>
    <source>
        <strain evidence="6 7">D17</strain>
    </source>
</reference>
<evidence type="ECO:0000256" key="2">
    <source>
        <dbReference type="ARBA" id="ARBA00022692"/>
    </source>
</evidence>
<evidence type="ECO:0000256" key="1">
    <source>
        <dbReference type="ARBA" id="ARBA00004141"/>
    </source>
</evidence>
<feature type="transmembrane region" description="Helical" evidence="5">
    <location>
        <begin position="104"/>
        <end position="122"/>
    </location>
</feature>
<dbReference type="GO" id="GO:0005886">
    <property type="term" value="C:plasma membrane"/>
    <property type="evidence" value="ECO:0007669"/>
    <property type="project" value="InterPro"/>
</dbReference>
<gene>
    <name evidence="6" type="ORF">HQN60_06635</name>
</gene>
<feature type="transmembrane region" description="Helical" evidence="5">
    <location>
        <begin position="28"/>
        <end position="48"/>
    </location>
</feature>
<feature type="transmembrane region" description="Helical" evidence="5">
    <location>
        <begin position="342"/>
        <end position="363"/>
    </location>
</feature>
<evidence type="ECO:0000256" key="3">
    <source>
        <dbReference type="ARBA" id="ARBA00022989"/>
    </source>
</evidence>
<dbReference type="PANTHER" id="PTHR31086">
    <property type="entry name" value="ALUMINUM-ACTIVATED MALATE TRANSPORTER 10"/>
    <property type="match status" value="1"/>
</dbReference>
<accession>A0A6M8SQJ0</accession>
<feature type="transmembrane region" description="Helical" evidence="5">
    <location>
        <begin position="262"/>
        <end position="282"/>
    </location>
</feature>
<comment type="subcellular location">
    <subcellularLocation>
        <location evidence="1">Membrane</location>
        <topology evidence="1">Multi-pass membrane protein</topology>
    </subcellularLocation>
</comment>
<organism evidence="6 7">
    <name type="scientific">Deefgea piscis</name>
    <dbReference type="NCBI Taxonomy" id="2739061"/>
    <lineage>
        <taxon>Bacteria</taxon>
        <taxon>Pseudomonadati</taxon>
        <taxon>Pseudomonadota</taxon>
        <taxon>Betaproteobacteria</taxon>
        <taxon>Neisseriales</taxon>
        <taxon>Chitinibacteraceae</taxon>
        <taxon>Deefgea</taxon>
    </lineage>
</organism>
<dbReference type="Pfam" id="PF04632">
    <property type="entry name" value="FUSC"/>
    <property type="match status" value="1"/>
</dbReference>
<keyword evidence="7" id="KW-1185">Reference proteome</keyword>
<sequence>MQFSFLNQSKAIHTDLKQAWLNIKNNEISVLDVAASVCSVALAIFIAHQLHFEYSMWAAFSAYVVMRPFFNQTLTRGVLRIVGTLLGGAAGVALALFFPRELNLFSVCAIFFIVSSVTAYYANVVSDQYNYAVLFFGLTFSLIVGYAFAYPQQDIVHIGWMRAADVMVGSLSTIFVSAVLQLIVKKPATSPPAKARTSPPAQQDQQYLPFALLAGLSTGLTPLLVIWGGQMIFIQATVTILAVSNQPRVASINLPAASMKKLMYRAIGCFSGALLGMAFNFICVFFSSYALLMLLTLLGTAVGKILQDSNAESSYMGAQFAVGLLMVSVHDSVALLNDRFGVHRFLGVMVGLALLAGMLALFAPRQKPN</sequence>
<feature type="transmembrane region" description="Helical" evidence="5">
    <location>
        <begin position="160"/>
        <end position="184"/>
    </location>
</feature>
<dbReference type="InterPro" id="IPR006726">
    <property type="entry name" value="PHBA_efflux_AaeB/fusaric-R"/>
</dbReference>
<feature type="transmembrane region" description="Helical" evidence="5">
    <location>
        <begin position="129"/>
        <end position="148"/>
    </location>
</feature>
<dbReference type="Proteomes" id="UP000504844">
    <property type="component" value="Chromosome"/>
</dbReference>
<evidence type="ECO:0000256" key="5">
    <source>
        <dbReference type="SAM" id="Phobius"/>
    </source>
</evidence>
<keyword evidence="3 5" id="KW-1133">Transmembrane helix</keyword>
<keyword evidence="2 5" id="KW-0812">Transmembrane</keyword>
<proteinExistence type="predicted"/>
<evidence type="ECO:0000313" key="6">
    <source>
        <dbReference type="EMBL" id="QKJ66398.1"/>
    </source>
</evidence>
<dbReference type="GO" id="GO:0022857">
    <property type="term" value="F:transmembrane transporter activity"/>
    <property type="evidence" value="ECO:0007669"/>
    <property type="project" value="InterPro"/>
</dbReference>
<feature type="transmembrane region" description="Helical" evidence="5">
    <location>
        <begin position="205"/>
        <end position="226"/>
    </location>
</feature>
<evidence type="ECO:0000256" key="4">
    <source>
        <dbReference type="ARBA" id="ARBA00023136"/>
    </source>
</evidence>
<dbReference type="AlphaFoldDB" id="A0A6M8SQJ0"/>
<keyword evidence="4 5" id="KW-0472">Membrane</keyword>
<evidence type="ECO:0000313" key="7">
    <source>
        <dbReference type="Proteomes" id="UP000504844"/>
    </source>
</evidence>
<name>A0A6M8SQJ0_9NEIS</name>
<dbReference type="RefSeq" id="WP_173532902.1">
    <property type="nucleotide sequence ID" value="NZ_CP054143.1"/>
</dbReference>
<dbReference type="EMBL" id="CP054143">
    <property type="protein sequence ID" value="QKJ66398.1"/>
    <property type="molecule type" value="Genomic_DNA"/>
</dbReference>
<feature type="transmembrane region" description="Helical" evidence="5">
    <location>
        <begin position="77"/>
        <end position="98"/>
    </location>
</feature>
<protein>
    <submittedName>
        <fullName evidence="6">FUSC family protein</fullName>
    </submittedName>
</protein>